<protein>
    <submittedName>
        <fullName evidence="1">Uncharacterized protein</fullName>
    </submittedName>
</protein>
<evidence type="ECO:0000313" key="1">
    <source>
        <dbReference type="EMBL" id="KKM75971.1"/>
    </source>
</evidence>
<name>A0A0F9KMI5_9ZZZZ</name>
<comment type="caution">
    <text evidence="1">The sequence shown here is derived from an EMBL/GenBank/DDBJ whole genome shotgun (WGS) entry which is preliminary data.</text>
</comment>
<sequence length="52" mass="6103">MVKISIRFDLRNYRFSNESIKGLGAPPDSQEKIQIAHFLDKINFHILNETEQ</sequence>
<organism evidence="1">
    <name type="scientific">marine sediment metagenome</name>
    <dbReference type="NCBI Taxonomy" id="412755"/>
    <lineage>
        <taxon>unclassified sequences</taxon>
        <taxon>metagenomes</taxon>
        <taxon>ecological metagenomes</taxon>
    </lineage>
</organism>
<dbReference type="AlphaFoldDB" id="A0A0F9KMI5"/>
<dbReference type="EMBL" id="LAZR01008887">
    <property type="protein sequence ID" value="KKM75971.1"/>
    <property type="molecule type" value="Genomic_DNA"/>
</dbReference>
<proteinExistence type="predicted"/>
<gene>
    <name evidence="1" type="ORF">LCGC14_1384880</name>
</gene>
<accession>A0A0F9KMI5</accession>
<reference evidence="1" key="1">
    <citation type="journal article" date="2015" name="Nature">
        <title>Complex archaea that bridge the gap between prokaryotes and eukaryotes.</title>
        <authorList>
            <person name="Spang A."/>
            <person name="Saw J.H."/>
            <person name="Jorgensen S.L."/>
            <person name="Zaremba-Niedzwiedzka K."/>
            <person name="Martijn J."/>
            <person name="Lind A.E."/>
            <person name="van Eijk R."/>
            <person name="Schleper C."/>
            <person name="Guy L."/>
            <person name="Ettema T.J."/>
        </authorList>
    </citation>
    <scope>NUCLEOTIDE SEQUENCE</scope>
</reference>